<keyword evidence="2" id="KW-1185">Reference proteome</keyword>
<accession>A0A0C2BLR1</accession>
<reference evidence="1 2" key="1">
    <citation type="submission" date="2013-12" db="EMBL/GenBank/DDBJ databases">
        <title>Draft genome of the parsitic nematode Ancylostoma duodenale.</title>
        <authorList>
            <person name="Mitreva M."/>
        </authorList>
    </citation>
    <scope>NUCLEOTIDE SEQUENCE [LARGE SCALE GENOMIC DNA]</scope>
    <source>
        <strain evidence="1 2">Zhejiang</strain>
    </source>
</reference>
<dbReference type="OrthoDB" id="5809132at2759"/>
<protein>
    <submittedName>
        <fullName evidence="1">Uncharacterized protein</fullName>
    </submittedName>
</protein>
<evidence type="ECO:0000313" key="1">
    <source>
        <dbReference type="EMBL" id="KIH44733.1"/>
    </source>
</evidence>
<proteinExistence type="predicted"/>
<name>A0A0C2BLR1_9BILA</name>
<gene>
    <name evidence="1" type="ORF">ANCDUO_25239</name>
</gene>
<dbReference type="EMBL" id="KN775936">
    <property type="protein sequence ID" value="KIH44733.1"/>
    <property type="molecule type" value="Genomic_DNA"/>
</dbReference>
<evidence type="ECO:0000313" key="2">
    <source>
        <dbReference type="Proteomes" id="UP000054047"/>
    </source>
</evidence>
<sequence length="70" mass="7881">MMGESQLPRASENSPVLNSRIHALKEAAATKQASTCRRLRCLRPTAPLHYNIRYCFSVLSKQVVELVLEP</sequence>
<organism evidence="1 2">
    <name type="scientific">Ancylostoma duodenale</name>
    <dbReference type="NCBI Taxonomy" id="51022"/>
    <lineage>
        <taxon>Eukaryota</taxon>
        <taxon>Metazoa</taxon>
        <taxon>Ecdysozoa</taxon>
        <taxon>Nematoda</taxon>
        <taxon>Chromadorea</taxon>
        <taxon>Rhabditida</taxon>
        <taxon>Rhabditina</taxon>
        <taxon>Rhabditomorpha</taxon>
        <taxon>Strongyloidea</taxon>
        <taxon>Ancylostomatidae</taxon>
        <taxon>Ancylostomatinae</taxon>
        <taxon>Ancylostoma</taxon>
    </lineage>
</organism>
<dbReference type="AlphaFoldDB" id="A0A0C2BLR1"/>
<dbReference type="Proteomes" id="UP000054047">
    <property type="component" value="Unassembled WGS sequence"/>
</dbReference>